<evidence type="ECO:0000313" key="10">
    <source>
        <dbReference type="Proteomes" id="UP000694424"/>
    </source>
</evidence>
<keyword evidence="10" id="KW-1185">Reference proteome</keyword>
<dbReference type="GO" id="GO:0042119">
    <property type="term" value="P:neutrophil activation"/>
    <property type="evidence" value="ECO:0007669"/>
    <property type="project" value="TreeGrafter"/>
</dbReference>
<dbReference type="GO" id="GO:0005615">
    <property type="term" value="C:extracellular space"/>
    <property type="evidence" value="ECO:0007669"/>
    <property type="project" value="UniProtKB-KW"/>
</dbReference>
<protein>
    <recommendedName>
        <fullName evidence="7">Interleukin</fullName>
    </recommendedName>
</protein>
<comment type="similarity">
    <text evidence="2 7">Belongs to the IL-15/IL-21 family.</text>
</comment>
<dbReference type="GO" id="GO:0001819">
    <property type="term" value="P:positive regulation of cytokine production"/>
    <property type="evidence" value="ECO:0007669"/>
    <property type="project" value="TreeGrafter"/>
</dbReference>
<reference evidence="9" key="2">
    <citation type="submission" date="2025-09" db="UniProtKB">
        <authorList>
            <consortium name="Ensembl"/>
        </authorList>
    </citation>
    <scope>IDENTIFICATION</scope>
</reference>
<evidence type="ECO:0000256" key="1">
    <source>
        <dbReference type="ARBA" id="ARBA00004613"/>
    </source>
</evidence>
<evidence type="ECO:0000256" key="6">
    <source>
        <dbReference type="ARBA" id="ARBA00023157"/>
    </source>
</evidence>
<evidence type="ECO:0000313" key="9">
    <source>
        <dbReference type="Ensembl" id="ENSAOWP00000002678.1"/>
    </source>
</evidence>
<dbReference type="GO" id="GO:0050778">
    <property type="term" value="P:positive regulation of immune response"/>
    <property type="evidence" value="ECO:0007669"/>
    <property type="project" value="TreeGrafter"/>
</dbReference>
<keyword evidence="5 8" id="KW-0732">Signal</keyword>
<keyword evidence="6" id="KW-1015">Disulfide bond</keyword>
<dbReference type="Proteomes" id="UP000694424">
    <property type="component" value="Unplaced"/>
</dbReference>
<dbReference type="SUPFAM" id="SSF47266">
    <property type="entry name" value="4-helical cytokines"/>
    <property type="match status" value="1"/>
</dbReference>
<accession>A0A8B9S2Y0</accession>
<dbReference type="GO" id="GO:0042102">
    <property type="term" value="P:positive regulation of T cell proliferation"/>
    <property type="evidence" value="ECO:0007669"/>
    <property type="project" value="TreeGrafter"/>
</dbReference>
<dbReference type="Gene3D" id="1.20.1250.70">
    <property type="entry name" value="Interleukin-15/Interleukin-21"/>
    <property type="match status" value="1"/>
</dbReference>
<evidence type="ECO:0000256" key="5">
    <source>
        <dbReference type="ARBA" id="ARBA00022729"/>
    </source>
</evidence>
<dbReference type="PANTHER" id="PTHR14356:SF3">
    <property type="entry name" value="INTERLEUKIN-15"/>
    <property type="match status" value="1"/>
</dbReference>
<keyword evidence="4" id="KW-0964">Secreted</keyword>
<evidence type="ECO:0000256" key="3">
    <source>
        <dbReference type="ARBA" id="ARBA00022514"/>
    </source>
</evidence>
<dbReference type="Pfam" id="PF02372">
    <property type="entry name" value="IL15"/>
    <property type="match status" value="1"/>
</dbReference>
<evidence type="ECO:0000256" key="2">
    <source>
        <dbReference type="ARBA" id="ARBA00006050"/>
    </source>
</evidence>
<proteinExistence type="inferred from homology"/>
<evidence type="ECO:0000256" key="4">
    <source>
        <dbReference type="ARBA" id="ARBA00022525"/>
    </source>
</evidence>
<dbReference type="InterPro" id="IPR009079">
    <property type="entry name" value="4_helix_cytokine-like_core"/>
</dbReference>
<feature type="chain" id="PRO_5034058817" description="Interleukin" evidence="8">
    <location>
        <begin position="22"/>
        <end position="138"/>
    </location>
</feature>
<comment type="subcellular location">
    <subcellularLocation>
        <location evidence="1">Secreted</location>
    </subcellularLocation>
</comment>
<dbReference type="PANTHER" id="PTHR14356">
    <property type="entry name" value="INTERLEUKIN-15-RELATED"/>
    <property type="match status" value="1"/>
</dbReference>
<dbReference type="GO" id="GO:0006955">
    <property type="term" value="P:immune response"/>
    <property type="evidence" value="ECO:0007669"/>
    <property type="project" value="InterPro"/>
</dbReference>
<dbReference type="AlphaFoldDB" id="A0A8B9S2Y0"/>
<evidence type="ECO:0000256" key="7">
    <source>
        <dbReference type="RuleBase" id="RU003453"/>
    </source>
</evidence>
<organism evidence="9 10">
    <name type="scientific">Apteryx owenii</name>
    <name type="common">Little spotted kiwi</name>
    <dbReference type="NCBI Taxonomy" id="8824"/>
    <lineage>
        <taxon>Eukaryota</taxon>
        <taxon>Metazoa</taxon>
        <taxon>Chordata</taxon>
        <taxon>Craniata</taxon>
        <taxon>Vertebrata</taxon>
        <taxon>Euteleostomi</taxon>
        <taxon>Archelosauria</taxon>
        <taxon>Archosauria</taxon>
        <taxon>Dinosauria</taxon>
        <taxon>Saurischia</taxon>
        <taxon>Theropoda</taxon>
        <taxon>Coelurosauria</taxon>
        <taxon>Aves</taxon>
        <taxon>Palaeognathae</taxon>
        <taxon>Apterygiformes</taxon>
        <taxon>Apterygidae</taxon>
        <taxon>Apteryx</taxon>
    </lineage>
</organism>
<reference evidence="9" key="1">
    <citation type="submission" date="2025-08" db="UniProtKB">
        <authorList>
            <consortium name="Ensembl"/>
        </authorList>
    </citation>
    <scope>IDENTIFICATION</scope>
</reference>
<dbReference type="InterPro" id="IPR003443">
    <property type="entry name" value="IL-15/IL-21_fam"/>
</dbReference>
<sequence>IMCKVLIFSCISVMLMTAAYGAPLSPSPEKGNILRTLISDLKILEKSSSKIHLDFYTPNERQECSWQVLQCYLKEMAILEYEIEDKDADNLKNIQKNLQRLMDLTPLGTGCKTCEASDKKEFSAFNRELSNFLISMLK</sequence>
<evidence type="ECO:0000256" key="8">
    <source>
        <dbReference type="SAM" id="SignalP"/>
    </source>
</evidence>
<feature type="signal peptide" evidence="8">
    <location>
        <begin position="1"/>
        <end position="21"/>
    </location>
</feature>
<keyword evidence="3 7" id="KW-0202">Cytokine</keyword>
<name>A0A8B9S2Y0_APTOW</name>
<dbReference type="Ensembl" id="ENSAOWT00000003078.1">
    <property type="protein sequence ID" value="ENSAOWP00000002678.1"/>
    <property type="gene ID" value="ENSAOWG00000001898.1"/>
</dbReference>
<dbReference type="GO" id="GO:0005125">
    <property type="term" value="F:cytokine activity"/>
    <property type="evidence" value="ECO:0007669"/>
    <property type="project" value="UniProtKB-KW"/>
</dbReference>
<dbReference type="GO" id="GO:0005126">
    <property type="term" value="F:cytokine receptor binding"/>
    <property type="evidence" value="ECO:0007669"/>
    <property type="project" value="InterPro"/>
</dbReference>